<dbReference type="InterPro" id="IPR011011">
    <property type="entry name" value="Znf_FYVE_PHD"/>
</dbReference>
<name>W7T101_9STRA</name>
<feature type="non-terminal residue" evidence="6">
    <location>
        <position position="157"/>
    </location>
</feature>
<accession>W7T101</accession>
<feature type="domain" description="PHD-type" evidence="5">
    <location>
        <begin position="78"/>
        <end position="107"/>
    </location>
</feature>
<feature type="compositionally biased region" description="Basic and acidic residues" evidence="4">
    <location>
        <begin position="147"/>
        <end position="157"/>
    </location>
</feature>
<dbReference type="InterPro" id="IPR013083">
    <property type="entry name" value="Znf_RING/FYVE/PHD"/>
</dbReference>
<sequence length="157" mass="16292">MLCQASTVLPLQLPATSSSSSLSSPSSSPTSSRLITVETIPSEPPLTASPSSSLPPSKTRAALCDPVPPPSPSSSVHCLCRGPDDGSLMVECGSCLRWFHLRCLSPAAFVPVTGRKEGRSEGRREGGMVEGLEGGGKGCAGKEEEEGGRRKGEEGRR</sequence>
<dbReference type="OrthoDB" id="436852at2759"/>
<feature type="region of interest" description="Disordered" evidence="4">
    <location>
        <begin position="1"/>
        <end position="76"/>
    </location>
</feature>
<evidence type="ECO:0000313" key="6">
    <source>
        <dbReference type="EMBL" id="EWM20412.1"/>
    </source>
</evidence>
<feature type="compositionally biased region" description="Low complexity" evidence="4">
    <location>
        <begin position="9"/>
        <end position="32"/>
    </location>
</feature>
<evidence type="ECO:0000259" key="5">
    <source>
        <dbReference type="Pfam" id="PF00628"/>
    </source>
</evidence>
<evidence type="ECO:0000313" key="7">
    <source>
        <dbReference type="Proteomes" id="UP000019335"/>
    </source>
</evidence>
<dbReference type="EMBL" id="AZIL01003109">
    <property type="protein sequence ID" value="EWM20412.1"/>
    <property type="molecule type" value="Genomic_DNA"/>
</dbReference>
<proteinExistence type="predicted"/>
<evidence type="ECO:0000256" key="4">
    <source>
        <dbReference type="SAM" id="MobiDB-lite"/>
    </source>
</evidence>
<feature type="compositionally biased region" description="Gly residues" evidence="4">
    <location>
        <begin position="128"/>
        <end position="139"/>
    </location>
</feature>
<evidence type="ECO:0000256" key="3">
    <source>
        <dbReference type="ARBA" id="ARBA00022833"/>
    </source>
</evidence>
<feature type="region of interest" description="Disordered" evidence="4">
    <location>
        <begin position="115"/>
        <end position="157"/>
    </location>
</feature>
<keyword evidence="3" id="KW-0862">Zinc</keyword>
<dbReference type="Gene3D" id="3.30.40.10">
    <property type="entry name" value="Zinc/RING finger domain, C3HC4 (zinc finger)"/>
    <property type="match status" value="1"/>
</dbReference>
<evidence type="ECO:0000256" key="2">
    <source>
        <dbReference type="ARBA" id="ARBA00022771"/>
    </source>
</evidence>
<organism evidence="6 7">
    <name type="scientific">Nannochloropsis gaditana</name>
    <dbReference type="NCBI Taxonomy" id="72520"/>
    <lineage>
        <taxon>Eukaryota</taxon>
        <taxon>Sar</taxon>
        <taxon>Stramenopiles</taxon>
        <taxon>Ochrophyta</taxon>
        <taxon>Eustigmatophyceae</taxon>
        <taxon>Eustigmatales</taxon>
        <taxon>Monodopsidaceae</taxon>
        <taxon>Nannochloropsis</taxon>
    </lineage>
</organism>
<evidence type="ECO:0000256" key="1">
    <source>
        <dbReference type="ARBA" id="ARBA00022723"/>
    </source>
</evidence>
<dbReference type="AlphaFoldDB" id="W7T101"/>
<dbReference type="GO" id="GO:0008270">
    <property type="term" value="F:zinc ion binding"/>
    <property type="evidence" value="ECO:0007669"/>
    <property type="project" value="UniProtKB-KW"/>
</dbReference>
<feature type="compositionally biased region" description="Low complexity" evidence="4">
    <location>
        <begin position="45"/>
        <end position="57"/>
    </location>
</feature>
<feature type="compositionally biased region" description="Basic and acidic residues" evidence="4">
    <location>
        <begin position="115"/>
        <end position="127"/>
    </location>
</feature>
<keyword evidence="2" id="KW-0863">Zinc-finger</keyword>
<protein>
    <submittedName>
        <fullName evidence="6">Zinc finger, RING/FYVE/PHD-type</fullName>
    </submittedName>
</protein>
<dbReference type="InterPro" id="IPR019787">
    <property type="entry name" value="Znf_PHD-finger"/>
</dbReference>
<dbReference type="Proteomes" id="UP000019335">
    <property type="component" value="Unassembled WGS sequence"/>
</dbReference>
<comment type="caution">
    <text evidence="6">The sequence shown here is derived from an EMBL/GenBank/DDBJ whole genome shotgun (WGS) entry which is preliminary data.</text>
</comment>
<dbReference type="Pfam" id="PF00628">
    <property type="entry name" value="PHD"/>
    <property type="match status" value="1"/>
</dbReference>
<reference evidence="6 7" key="1">
    <citation type="journal article" date="2014" name="Mol. Plant">
        <title>Chromosome Scale Genome Assembly and Transcriptome Profiling of Nannochloropsis gaditana in Nitrogen Depletion.</title>
        <authorList>
            <person name="Corteggiani Carpinelli E."/>
            <person name="Telatin A."/>
            <person name="Vitulo N."/>
            <person name="Forcato C."/>
            <person name="D'Angelo M."/>
            <person name="Schiavon R."/>
            <person name="Vezzi A."/>
            <person name="Giacometti G.M."/>
            <person name="Morosinotto T."/>
            <person name="Valle G."/>
        </authorList>
    </citation>
    <scope>NUCLEOTIDE SEQUENCE [LARGE SCALE GENOMIC DNA]</scope>
    <source>
        <strain evidence="6 7">B-31</strain>
    </source>
</reference>
<dbReference type="SUPFAM" id="SSF57903">
    <property type="entry name" value="FYVE/PHD zinc finger"/>
    <property type="match status" value="1"/>
</dbReference>
<keyword evidence="7" id="KW-1185">Reference proteome</keyword>
<gene>
    <name evidence="6" type="ORF">Naga_101656g1</name>
</gene>
<keyword evidence="1" id="KW-0479">Metal-binding</keyword>